<dbReference type="OrthoDB" id="118764at2157"/>
<feature type="transmembrane region" description="Helical" evidence="1">
    <location>
        <begin position="12"/>
        <end position="41"/>
    </location>
</feature>
<reference evidence="3" key="1">
    <citation type="journal article" date="2015" name="Microbiology">
        <title>Genome of Methanoregula boonei 6A8 reveals adaptations to oligotrophic peatland environments.</title>
        <authorList>
            <person name="Braeuer S."/>
            <person name="Cadillo-Quiroz H."/>
            <person name="Kyrpides N."/>
            <person name="Woyke T."/>
            <person name="Goodwin L."/>
            <person name="Detter C."/>
            <person name="Podell S."/>
            <person name="Yavitt J.B."/>
            <person name="Zinder S.H."/>
        </authorList>
    </citation>
    <scope>NUCLEOTIDE SEQUENCE [LARGE SCALE GENOMIC DNA]</scope>
    <source>
        <strain evidence="3">DSM 21154 / JCM 14090 / 6A8</strain>
    </source>
</reference>
<dbReference type="eggNOG" id="arCOG12042">
    <property type="taxonomic scope" value="Archaea"/>
</dbReference>
<protein>
    <submittedName>
        <fullName evidence="2">Uncharacterized protein</fullName>
    </submittedName>
</protein>
<name>A7I5C2_METB6</name>
<gene>
    <name evidence="2" type="ordered locus">Mboo_0413</name>
</gene>
<keyword evidence="1" id="KW-0472">Membrane</keyword>
<dbReference type="GeneID" id="5410321"/>
<feature type="transmembrane region" description="Helical" evidence="1">
    <location>
        <begin position="53"/>
        <end position="72"/>
    </location>
</feature>
<dbReference type="STRING" id="456442.Mboo_0413"/>
<dbReference type="HOGENOM" id="CLU_1559479_0_0_2"/>
<dbReference type="EMBL" id="CP000780">
    <property type="protein sequence ID" value="ABS54933.1"/>
    <property type="molecule type" value="Genomic_DNA"/>
</dbReference>
<organism evidence="2 3">
    <name type="scientific">Methanoregula boonei (strain DSM 21154 / JCM 14090 / 6A8)</name>
    <dbReference type="NCBI Taxonomy" id="456442"/>
    <lineage>
        <taxon>Archaea</taxon>
        <taxon>Methanobacteriati</taxon>
        <taxon>Methanobacteriota</taxon>
        <taxon>Stenosarchaea group</taxon>
        <taxon>Methanomicrobia</taxon>
        <taxon>Methanomicrobiales</taxon>
        <taxon>Methanoregulaceae</taxon>
        <taxon>Methanoregula</taxon>
    </lineage>
</organism>
<dbReference type="Proteomes" id="UP000002408">
    <property type="component" value="Chromosome"/>
</dbReference>
<evidence type="ECO:0000313" key="3">
    <source>
        <dbReference type="Proteomes" id="UP000002408"/>
    </source>
</evidence>
<keyword evidence="1" id="KW-0812">Transmembrane</keyword>
<evidence type="ECO:0000313" key="2">
    <source>
        <dbReference type="EMBL" id="ABS54933.1"/>
    </source>
</evidence>
<keyword evidence="3" id="KW-1185">Reference proteome</keyword>
<dbReference type="RefSeq" id="WP_011991421.1">
    <property type="nucleotide sequence ID" value="NC_009712.1"/>
</dbReference>
<evidence type="ECO:0000256" key="1">
    <source>
        <dbReference type="SAM" id="Phobius"/>
    </source>
</evidence>
<feature type="transmembrane region" description="Helical" evidence="1">
    <location>
        <begin position="84"/>
        <end position="108"/>
    </location>
</feature>
<proteinExistence type="predicted"/>
<accession>A7I5C2</accession>
<feature type="transmembrane region" description="Helical" evidence="1">
    <location>
        <begin position="114"/>
        <end position="132"/>
    </location>
</feature>
<dbReference type="KEGG" id="mbn:Mboo_0413"/>
<sequence length="194" mass="20874">MFENEVQTRCAICGTGILLGAIFLLAHFPVILLVVPVAVLFLGLVADPGEIHAVWNGMLSAIGIVDLSALTGTERENYAEKRQYFWFGEIAMASILAGVFAVPLGIFLAGRAEITLAFIGAAVLFLPLFVFLPKLIRWAMKADVDAAIETFGKNEQVKKVFWTMFVSMAGLVLARVLDPETARQGVGVITGMGG</sequence>
<keyword evidence="1" id="KW-1133">Transmembrane helix</keyword>
<feature type="transmembrane region" description="Helical" evidence="1">
    <location>
        <begin position="160"/>
        <end position="177"/>
    </location>
</feature>
<dbReference type="AlphaFoldDB" id="A7I5C2"/>